<feature type="compositionally biased region" description="Low complexity" evidence="1">
    <location>
        <begin position="1"/>
        <end position="17"/>
    </location>
</feature>
<evidence type="ECO:0000313" key="3">
    <source>
        <dbReference type="WBParaSite" id="nRc.2.0.1.t07888-RA"/>
    </source>
</evidence>
<dbReference type="Proteomes" id="UP000887565">
    <property type="component" value="Unplaced"/>
</dbReference>
<protein>
    <submittedName>
        <fullName evidence="3">Uncharacterized protein</fullName>
    </submittedName>
</protein>
<dbReference type="WBParaSite" id="nRc.2.0.1.t07888-RA">
    <property type="protein sequence ID" value="nRc.2.0.1.t07888-RA"/>
    <property type="gene ID" value="nRc.2.0.1.g07888"/>
</dbReference>
<dbReference type="AlphaFoldDB" id="A0A915I183"/>
<evidence type="ECO:0000256" key="1">
    <source>
        <dbReference type="SAM" id="MobiDB-lite"/>
    </source>
</evidence>
<reference evidence="3" key="1">
    <citation type="submission" date="2022-11" db="UniProtKB">
        <authorList>
            <consortium name="WormBaseParasite"/>
        </authorList>
    </citation>
    <scope>IDENTIFICATION</scope>
</reference>
<organism evidence="2 3">
    <name type="scientific">Romanomermis culicivorax</name>
    <name type="common">Nematode worm</name>
    <dbReference type="NCBI Taxonomy" id="13658"/>
    <lineage>
        <taxon>Eukaryota</taxon>
        <taxon>Metazoa</taxon>
        <taxon>Ecdysozoa</taxon>
        <taxon>Nematoda</taxon>
        <taxon>Enoplea</taxon>
        <taxon>Dorylaimia</taxon>
        <taxon>Mermithida</taxon>
        <taxon>Mermithoidea</taxon>
        <taxon>Mermithidae</taxon>
        <taxon>Romanomermis</taxon>
    </lineage>
</organism>
<proteinExistence type="predicted"/>
<accession>A0A915I183</accession>
<feature type="region of interest" description="Disordered" evidence="1">
    <location>
        <begin position="1"/>
        <end position="36"/>
    </location>
</feature>
<evidence type="ECO:0000313" key="2">
    <source>
        <dbReference type="Proteomes" id="UP000887565"/>
    </source>
</evidence>
<sequence>MPRSAESSISQEETQQSLKRKIGHKTDANNNEDSDSSIVVKKLNHNNHIARNPLDHSASKNGGFWGQPRAKTVAEVKVNSMQNVKAQLTLSLIEYQQKSDLLNNHVTVLNTACNMAKVTWRVEFNDAKICTENSVRESWLTVDDVVVLKMCYLIDEETSKMLMCEKAIDLFRRCSDLDVKRGENGSFELYVNINGSTDSIGPESYITEALLKALLQFRDFWIQNKQSFKP</sequence>
<keyword evidence="2" id="KW-1185">Reference proteome</keyword>
<name>A0A915I183_ROMCU</name>